<sequence>MEKLKSLISLIFVLFLFVSLIYLMTSDGELQPPSENLPQWQIRGTLIGAWGDYAVIKNESSVLILDISTGKVLKKIEGVREVFLSNSLLVVTHQNSSATNIDLNVNRIFHFLIPFNASYGIKFENFTIYAFQKEESSHRVKIIYRICTKHCETYNLMAYDAVPAIYAFDRVLVLTFRTLDPMYPGNLLIVNTRGVFNVTIEYSILDATLSGENIIISSGTGSESYLYAFSLDGKLLWKRSAPSEKCIQAYGDKIYGVSEKSIDVFSTDGYYAGSRVFFNGSIAGGNFQCAKSSDGFAVYYSYVDMRTYNTTTRLCHYNFRNDTLTCTPVNEIEKIAYGRYI</sequence>
<keyword evidence="1" id="KW-1133">Transmembrane helix</keyword>
<reference evidence="2" key="1">
    <citation type="journal article" date="2020" name="mSystems">
        <title>Genome- and Community-Level Interaction Insights into Carbon Utilization and Element Cycling Functions of Hydrothermarchaeota in Hydrothermal Sediment.</title>
        <authorList>
            <person name="Zhou Z."/>
            <person name="Liu Y."/>
            <person name="Xu W."/>
            <person name="Pan J."/>
            <person name="Luo Z.H."/>
            <person name="Li M."/>
        </authorList>
    </citation>
    <scope>NUCLEOTIDE SEQUENCE [LARGE SCALE GENOMIC DNA]</scope>
    <source>
        <strain evidence="2">HyVt-28</strain>
    </source>
</reference>
<feature type="transmembrane region" description="Helical" evidence="1">
    <location>
        <begin position="7"/>
        <end position="25"/>
    </location>
</feature>
<dbReference type="Proteomes" id="UP000886381">
    <property type="component" value="Unassembled WGS sequence"/>
</dbReference>
<gene>
    <name evidence="2" type="ORF">ENH14_03620</name>
</gene>
<feature type="non-terminal residue" evidence="2">
    <location>
        <position position="341"/>
    </location>
</feature>
<dbReference type="EMBL" id="DRDR01000158">
    <property type="protein sequence ID" value="HDL60527.1"/>
    <property type="molecule type" value="Genomic_DNA"/>
</dbReference>
<evidence type="ECO:0000313" key="2">
    <source>
        <dbReference type="EMBL" id="HDL60527.1"/>
    </source>
</evidence>
<evidence type="ECO:0000256" key="1">
    <source>
        <dbReference type="SAM" id="Phobius"/>
    </source>
</evidence>
<name>A0A7V0LUS5_UNCW3</name>
<comment type="caution">
    <text evidence="2">The sequence shown here is derived from an EMBL/GenBank/DDBJ whole genome shotgun (WGS) entry which is preliminary data.</text>
</comment>
<organism evidence="2">
    <name type="scientific">candidate division WOR-3 bacterium</name>
    <dbReference type="NCBI Taxonomy" id="2052148"/>
    <lineage>
        <taxon>Bacteria</taxon>
        <taxon>Bacteria division WOR-3</taxon>
    </lineage>
</organism>
<accession>A0A7V0LUS5</accession>
<keyword evidence="1" id="KW-0472">Membrane</keyword>
<keyword evidence="1" id="KW-0812">Transmembrane</keyword>
<proteinExistence type="predicted"/>
<dbReference type="AlphaFoldDB" id="A0A7V0LUS5"/>
<protein>
    <recommendedName>
        <fullName evidence="3">PQQ-like beta-propeller repeat protein</fullName>
    </recommendedName>
</protein>
<evidence type="ECO:0008006" key="3">
    <source>
        <dbReference type="Google" id="ProtNLM"/>
    </source>
</evidence>